<feature type="domain" description="Myb-like" evidence="8">
    <location>
        <begin position="65"/>
        <end position="115"/>
    </location>
</feature>
<dbReference type="InterPro" id="IPR017930">
    <property type="entry name" value="Myb_dom"/>
</dbReference>
<keyword evidence="5" id="KW-0804">Transcription</keyword>
<keyword evidence="6" id="KW-0539">Nucleus</keyword>
<accession>A0A6B9QRA5</accession>
<dbReference type="InterPro" id="IPR001005">
    <property type="entry name" value="SANT/Myb"/>
</dbReference>
<evidence type="ECO:0000256" key="7">
    <source>
        <dbReference type="SAM" id="MobiDB-lite"/>
    </source>
</evidence>
<feature type="domain" description="HTH myb-type" evidence="9">
    <location>
        <begin position="65"/>
        <end position="119"/>
    </location>
</feature>
<evidence type="ECO:0000256" key="2">
    <source>
        <dbReference type="ARBA" id="ARBA00022737"/>
    </source>
</evidence>
<evidence type="ECO:0000256" key="5">
    <source>
        <dbReference type="ARBA" id="ARBA00023163"/>
    </source>
</evidence>
<evidence type="ECO:0000256" key="1">
    <source>
        <dbReference type="ARBA" id="ARBA00004123"/>
    </source>
</evidence>
<evidence type="ECO:0000259" key="8">
    <source>
        <dbReference type="PROSITE" id="PS50090"/>
    </source>
</evidence>
<reference evidence="10" key="1">
    <citation type="journal article" date="2020" name="PeerJ">
        <title>The R2R3-MYB transcription factor family in Taxus chinensis: Identification, characterization, expression profiling and posttranscriptional regulation analysis.</title>
        <authorList>
            <person name="Hu X."/>
            <person name="Zhang L."/>
            <person name="Shao F."/>
            <person name="Qiu D."/>
            <person name="Wilson I.W."/>
        </authorList>
    </citation>
    <scope>NUCLEOTIDE SEQUENCE</scope>
</reference>
<dbReference type="PANTHER" id="PTHR45614:SF175">
    <property type="entry name" value="TRANSCRIPTION FACTOR MYB105-RELATED"/>
    <property type="match status" value="1"/>
</dbReference>
<dbReference type="Pfam" id="PF00249">
    <property type="entry name" value="Myb_DNA-binding"/>
    <property type="match status" value="2"/>
</dbReference>
<keyword evidence="2" id="KW-0677">Repeat</keyword>
<proteinExistence type="evidence at transcript level"/>
<name>A0A6B9QRA5_TAXCH</name>
<dbReference type="GO" id="GO:0000978">
    <property type="term" value="F:RNA polymerase II cis-regulatory region sequence-specific DNA binding"/>
    <property type="evidence" value="ECO:0007669"/>
    <property type="project" value="TreeGrafter"/>
</dbReference>
<sequence length="229" mass="26459">MKNSNDKEVARQSKLCGRGHWKPNEDAKLKEMVALYGAQNWMFIASKLHGRSAKSCRLRWLNQLDPRINHRAFSEEEDDQLLRAHRLYGNKWSMIARLFPGRTDNAVKNHWHVITGKHRELSNTSQGKKQQKQHQQRNENSDSSCIEISSQHQSNVLDKTNTLHLTKASSAINRIERNYTETHFTKESSVSVADNSYIFNIKSLDFKKSGEEDMPVRKHFIDFLGVGAI</sequence>
<protein>
    <submittedName>
        <fullName evidence="10">R2R3-MYB transcription factor 27</fullName>
    </submittedName>
</protein>
<dbReference type="CDD" id="cd00167">
    <property type="entry name" value="SANT"/>
    <property type="match status" value="2"/>
</dbReference>
<dbReference type="EMBL" id="MN906702">
    <property type="protein sequence ID" value="QHG11455.1"/>
    <property type="molecule type" value="mRNA"/>
</dbReference>
<dbReference type="FunFam" id="1.10.10.60:FF:000060">
    <property type="entry name" value="MYB transcription factor"/>
    <property type="match status" value="1"/>
</dbReference>
<dbReference type="Gene3D" id="1.10.10.60">
    <property type="entry name" value="Homeodomain-like"/>
    <property type="match status" value="2"/>
</dbReference>
<feature type="domain" description="HTH myb-type" evidence="9">
    <location>
        <begin position="18"/>
        <end position="64"/>
    </location>
</feature>
<dbReference type="PROSITE" id="PS51294">
    <property type="entry name" value="HTH_MYB"/>
    <property type="match status" value="2"/>
</dbReference>
<evidence type="ECO:0000313" key="10">
    <source>
        <dbReference type="EMBL" id="QHG11455.1"/>
    </source>
</evidence>
<feature type="domain" description="Myb-like" evidence="8">
    <location>
        <begin position="18"/>
        <end position="64"/>
    </location>
</feature>
<dbReference type="GO" id="GO:0005634">
    <property type="term" value="C:nucleus"/>
    <property type="evidence" value="ECO:0007669"/>
    <property type="project" value="UniProtKB-SubCell"/>
</dbReference>
<dbReference type="AlphaFoldDB" id="A0A6B9QRA5"/>
<dbReference type="InterPro" id="IPR050560">
    <property type="entry name" value="MYB_TF"/>
</dbReference>
<dbReference type="SUPFAM" id="SSF46689">
    <property type="entry name" value="Homeodomain-like"/>
    <property type="match status" value="1"/>
</dbReference>
<keyword evidence="3" id="KW-0805">Transcription regulation</keyword>
<dbReference type="InterPro" id="IPR009057">
    <property type="entry name" value="Homeodomain-like_sf"/>
</dbReference>
<evidence type="ECO:0000256" key="4">
    <source>
        <dbReference type="ARBA" id="ARBA00023125"/>
    </source>
</evidence>
<evidence type="ECO:0000256" key="6">
    <source>
        <dbReference type="ARBA" id="ARBA00023242"/>
    </source>
</evidence>
<keyword evidence="4" id="KW-0238">DNA-binding</keyword>
<feature type="region of interest" description="Disordered" evidence="7">
    <location>
        <begin position="117"/>
        <end position="143"/>
    </location>
</feature>
<dbReference type="SMART" id="SM00717">
    <property type="entry name" value="SANT"/>
    <property type="match status" value="2"/>
</dbReference>
<comment type="subcellular location">
    <subcellularLocation>
        <location evidence="1">Nucleus</location>
    </subcellularLocation>
</comment>
<dbReference type="PROSITE" id="PS50090">
    <property type="entry name" value="MYB_LIKE"/>
    <property type="match status" value="2"/>
</dbReference>
<dbReference type="GO" id="GO:0000981">
    <property type="term" value="F:DNA-binding transcription factor activity, RNA polymerase II-specific"/>
    <property type="evidence" value="ECO:0007669"/>
    <property type="project" value="TreeGrafter"/>
</dbReference>
<organism evidence="10">
    <name type="scientific">Taxus chinensis</name>
    <name type="common">Chinese yew</name>
    <name type="synonym">Taxus wallichiana var. chinensis</name>
    <dbReference type="NCBI Taxonomy" id="29808"/>
    <lineage>
        <taxon>Eukaryota</taxon>
        <taxon>Viridiplantae</taxon>
        <taxon>Streptophyta</taxon>
        <taxon>Embryophyta</taxon>
        <taxon>Tracheophyta</taxon>
        <taxon>Spermatophyta</taxon>
        <taxon>Pinopsida</taxon>
        <taxon>Pinidae</taxon>
        <taxon>Conifers II</taxon>
        <taxon>Cupressales</taxon>
        <taxon>Taxaceae</taxon>
        <taxon>Taxus</taxon>
    </lineage>
</organism>
<evidence type="ECO:0000259" key="9">
    <source>
        <dbReference type="PROSITE" id="PS51294"/>
    </source>
</evidence>
<dbReference type="PANTHER" id="PTHR45614">
    <property type="entry name" value="MYB PROTEIN-RELATED"/>
    <property type="match status" value="1"/>
</dbReference>
<evidence type="ECO:0000256" key="3">
    <source>
        <dbReference type="ARBA" id="ARBA00023015"/>
    </source>
</evidence>